<evidence type="ECO:0000256" key="2">
    <source>
        <dbReference type="ARBA" id="ARBA00012513"/>
    </source>
</evidence>
<keyword evidence="4" id="KW-0808">Transferase</keyword>
<sequence>MDDLGEGEASKMAANANRKQKKKEVCESVLAQLARDGNGAVTVPGFAEELQAHFNRLPTRYALDVHIDRAEDVLTHKRLLEEAKLNENRAAFHLRPIHILQIYRSEPSEEPMLQSSPDDNDSPISNQKLVPQALGLSPNQEALAPERNHSAVFIGKENEDDSHNSQSSTHLTNVPRHEVTISCIDKPKLLSQLSAMLAEVGLNIREAHVFSTRDGYSLDVFVVDGWPTEDVEDLQRAIIQALSAMEPAAVTRPMPTPEPVPLPELPGTGRILESVPSSSGTDDWEIDSSQLKFIRKVSTGSSGDIYQGTYCGQDVAVKVLNPDRMTEGLKLEFQQEVFIMRKVRHKNIVQFIGACTKAPNLCIVTEYMSGGSVYDYLHQQKAVLKMPMLLRVAIDVSKGMDYLHQNRIIHRDLKAANLLMDENEVVKVADFGVSRVQAQSGIMTAETGTYRWMAPEVIEHKPYDSKADVFSFGIVLWELLTGQVPYADLTPLQAAVGVVQKGLRPAIPENINPRLSELLQSCWKADPTERPSFSEITGSLEEILKQVNQDVEDEHVKRKDKKTSLFSTPKRSPNC</sequence>
<keyword evidence="14" id="KW-1185">Reference proteome</keyword>
<dbReference type="InterPro" id="IPR008271">
    <property type="entry name" value="Ser/Thr_kinase_AS"/>
</dbReference>
<gene>
    <name evidence="13" type="ORF">KC19_6G194900</name>
</gene>
<dbReference type="GO" id="GO:0005524">
    <property type="term" value="F:ATP binding"/>
    <property type="evidence" value="ECO:0007669"/>
    <property type="project" value="UniProtKB-KW"/>
</dbReference>
<accession>A0A8T0HJB9</accession>
<feature type="compositionally biased region" description="Polar residues" evidence="10">
    <location>
        <begin position="564"/>
        <end position="575"/>
    </location>
</feature>
<evidence type="ECO:0000259" key="12">
    <source>
        <dbReference type="PROSITE" id="PS51671"/>
    </source>
</evidence>
<dbReference type="CDD" id="cd13999">
    <property type="entry name" value="STKc_MAP3K-like"/>
    <property type="match status" value="1"/>
</dbReference>
<comment type="similarity">
    <text evidence="1">Belongs to the protein kinase superfamily. TKL Ser/Thr protein kinase family. RAF subfamily.</text>
</comment>
<keyword evidence="6" id="KW-0418">Kinase</keyword>
<dbReference type="Gene3D" id="1.10.510.10">
    <property type="entry name" value="Transferase(Phosphotransferase) domain 1"/>
    <property type="match status" value="1"/>
</dbReference>
<dbReference type="InterPro" id="IPR001245">
    <property type="entry name" value="Ser-Thr/Tyr_kinase_cat_dom"/>
</dbReference>
<dbReference type="SMART" id="SM00220">
    <property type="entry name" value="S_TKc"/>
    <property type="match status" value="1"/>
</dbReference>
<dbReference type="PROSITE" id="PS51671">
    <property type="entry name" value="ACT"/>
    <property type="match status" value="1"/>
</dbReference>
<dbReference type="InterPro" id="IPR000719">
    <property type="entry name" value="Prot_kinase_dom"/>
</dbReference>
<dbReference type="SUPFAM" id="SSF56112">
    <property type="entry name" value="Protein kinase-like (PK-like)"/>
    <property type="match status" value="1"/>
</dbReference>
<reference evidence="13 14" key="1">
    <citation type="submission" date="2020-06" db="EMBL/GenBank/DDBJ databases">
        <title>WGS assembly of Ceratodon purpureus strain R40.</title>
        <authorList>
            <person name="Carey S.B."/>
            <person name="Jenkins J."/>
            <person name="Shu S."/>
            <person name="Lovell J.T."/>
            <person name="Sreedasyam A."/>
            <person name="Maumus F."/>
            <person name="Tiley G.P."/>
            <person name="Fernandez-Pozo N."/>
            <person name="Barry K."/>
            <person name="Chen C."/>
            <person name="Wang M."/>
            <person name="Lipzen A."/>
            <person name="Daum C."/>
            <person name="Saski C.A."/>
            <person name="Payton A.C."/>
            <person name="Mcbreen J.C."/>
            <person name="Conrad R.E."/>
            <person name="Kollar L.M."/>
            <person name="Olsson S."/>
            <person name="Huttunen S."/>
            <person name="Landis J.B."/>
            <person name="Wickett N.J."/>
            <person name="Johnson M.G."/>
            <person name="Rensing S.A."/>
            <person name="Grimwood J."/>
            <person name="Schmutz J."/>
            <person name="Mcdaniel S.F."/>
        </authorList>
    </citation>
    <scope>NUCLEOTIDE SEQUENCE [LARGE SCALE GENOMIC DNA]</scope>
    <source>
        <strain evidence="13 14">R40</strain>
    </source>
</reference>
<dbReference type="FunFam" id="3.30.200.20:FF:000060">
    <property type="entry name" value="Serine/threonine-protein kinase isoform 1"/>
    <property type="match status" value="1"/>
</dbReference>
<dbReference type="PANTHER" id="PTHR44329:SF128">
    <property type="entry name" value="SERINE_THREONINE-PROTEIN KINASE STY46"/>
    <property type="match status" value="1"/>
</dbReference>
<evidence type="ECO:0000256" key="4">
    <source>
        <dbReference type="ARBA" id="ARBA00022679"/>
    </source>
</evidence>
<dbReference type="InterPro" id="IPR045865">
    <property type="entry name" value="ACT-like_dom_sf"/>
</dbReference>
<dbReference type="InterPro" id="IPR002912">
    <property type="entry name" value="ACT_dom"/>
</dbReference>
<proteinExistence type="inferred from homology"/>
<dbReference type="OrthoDB" id="4062651at2759"/>
<evidence type="ECO:0000259" key="11">
    <source>
        <dbReference type="PROSITE" id="PS50011"/>
    </source>
</evidence>
<keyword evidence="3" id="KW-0723">Serine/threonine-protein kinase</keyword>
<comment type="catalytic activity">
    <reaction evidence="9">
        <text>L-seryl-[protein] + ATP = O-phospho-L-seryl-[protein] + ADP + H(+)</text>
        <dbReference type="Rhea" id="RHEA:17989"/>
        <dbReference type="Rhea" id="RHEA-COMP:9863"/>
        <dbReference type="Rhea" id="RHEA-COMP:11604"/>
        <dbReference type="ChEBI" id="CHEBI:15378"/>
        <dbReference type="ChEBI" id="CHEBI:29999"/>
        <dbReference type="ChEBI" id="CHEBI:30616"/>
        <dbReference type="ChEBI" id="CHEBI:83421"/>
        <dbReference type="ChEBI" id="CHEBI:456216"/>
        <dbReference type="EC" id="2.7.11.1"/>
    </reaction>
</comment>
<dbReference type="EMBL" id="CM026427">
    <property type="protein sequence ID" value="KAG0570883.1"/>
    <property type="molecule type" value="Genomic_DNA"/>
</dbReference>
<feature type="domain" description="Protein kinase" evidence="11">
    <location>
        <begin position="291"/>
        <end position="544"/>
    </location>
</feature>
<evidence type="ECO:0000313" key="14">
    <source>
        <dbReference type="Proteomes" id="UP000822688"/>
    </source>
</evidence>
<evidence type="ECO:0000256" key="5">
    <source>
        <dbReference type="ARBA" id="ARBA00022741"/>
    </source>
</evidence>
<dbReference type="InterPro" id="IPR051681">
    <property type="entry name" value="Ser/Thr_Kinases-Pseudokinases"/>
</dbReference>
<dbReference type="Gene3D" id="3.30.70.260">
    <property type="match status" value="1"/>
</dbReference>
<feature type="region of interest" description="Disordered" evidence="10">
    <location>
        <begin position="551"/>
        <end position="575"/>
    </location>
</feature>
<name>A0A8T0HJB9_CERPU</name>
<dbReference type="PROSITE" id="PS00108">
    <property type="entry name" value="PROTEIN_KINASE_ST"/>
    <property type="match status" value="1"/>
</dbReference>
<feature type="region of interest" description="Disordered" evidence="10">
    <location>
        <begin position="1"/>
        <end position="21"/>
    </location>
</feature>
<evidence type="ECO:0000256" key="1">
    <source>
        <dbReference type="ARBA" id="ARBA00010507"/>
    </source>
</evidence>
<dbReference type="AlphaFoldDB" id="A0A8T0HJB9"/>
<evidence type="ECO:0000313" key="13">
    <source>
        <dbReference type="EMBL" id="KAG0570883.1"/>
    </source>
</evidence>
<evidence type="ECO:0000256" key="8">
    <source>
        <dbReference type="ARBA" id="ARBA00047899"/>
    </source>
</evidence>
<evidence type="ECO:0000256" key="9">
    <source>
        <dbReference type="ARBA" id="ARBA00048679"/>
    </source>
</evidence>
<protein>
    <recommendedName>
        <fullName evidence="2">non-specific serine/threonine protein kinase</fullName>
        <ecNumber evidence="2">2.7.11.1</ecNumber>
    </recommendedName>
</protein>
<organism evidence="13 14">
    <name type="scientific">Ceratodon purpureus</name>
    <name type="common">Fire moss</name>
    <name type="synonym">Dicranum purpureum</name>
    <dbReference type="NCBI Taxonomy" id="3225"/>
    <lineage>
        <taxon>Eukaryota</taxon>
        <taxon>Viridiplantae</taxon>
        <taxon>Streptophyta</taxon>
        <taxon>Embryophyta</taxon>
        <taxon>Bryophyta</taxon>
        <taxon>Bryophytina</taxon>
        <taxon>Bryopsida</taxon>
        <taxon>Dicranidae</taxon>
        <taxon>Pseudoditrichales</taxon>
        <taxon>Ditrichaceae</taxon>
        <taxon>Ceratodon</taxon>
    </lineage>
</organism>
<evidence type="ECO:0000256" key="3">
    <source>
        <dbReference type="ARBA" id="ARBA00022527"/>
    </source>
</evidence>
<evidence type="ECO:0000256" key="6">
    <source>
        <dbReference type="ARBA" id="ARBA00022777"/>
    </source>
</evidence>
<dbReference type="SUPFAM" id="SSF55021">
    <property type="entry name" value="ACT-like"/>
    <property type="match status" value="1"/>
</dbReference>
<dbReference type="PRINTS" id="PR00109">
    <property type="entry name" value="TYRKINASE"/>
</dbReference>
<dbReference type="Pfam" id="PF01842">
    <property type="entry name" value="ACT"/>
    <property type="match status" value="1"/>
</dbReference>
<comment type="caution">
    <text evidence="13">The sequence shown here is derived from an EMBL/GenBank/DDBJ whole genome shotgun (WGS) entry which is preliminary data.</text>
</comment>
<feature type="domain" description="ACT" evidence="12">
    <location>
        <begin position="178"/>
        <end position="252"/>
    </location>
</feature>
<comment type="catalytic activity">
    <reaction evidence="8">
        <text>L-threonyl-[protein] + ATP = O-phospho-L-threonyl-[protein] + ADP + H(+)</text>
        <dbReference type="Rhea" id="RHEA:46608"/>
        <dbReference type="Rhea" id="RHEA-COMP:11060"/>
        <dbReference type="Rhea" id="RHEA-COMP:11605"/>
        <dbReference type="ChEBI" id="CHEBI:15378"/>
        <dbReference type="ChEBI" id="CHEBI:30013"/>
        <dbReference type="ChEBI" id="CHEBI:30616"/>
        <dbReference type="ChEBI" id="CHEBI:61977"/>
        <dbReference type="ChEBI" id="CHEBI:456216"/>
        <dbReference type="EC" id="2.7.11.1"/>
    </reaction>
</comment>
<dbReference type="PROSITE" id="PS50011">
    <property type="entry name" value="PROTEIN_KINASE_DOM"/>
    <property type="match status" value="1"/>
</dbReference>
<keyword evidence="5" id="KW-0547">Nucleotide-binding</keyword>
<dbReference type="Pfam" id="PF07714">
    <property type="entry name" value="PK_Tyr_Ser-Thr"/>
    <property type="match status" value="1"/>
</dbReference>
<dbReference type="PANTHER" id="PTHR44329">
    <property type="entry name" value="SERINE/THREONINE-PROTEIN KINASE TNNI3K-RELATED"/>
    <property type="match status" value="1"/>
</dbReference>
<dbReference type="Proteomes" id="UP000822688">
    <property type="component" value="Chromosome 6"/>
</dbReference>
<keyword evidence="7" id="KW-0067">ATP-binding</keyword>
<dbReference type="Gene3D" id="3.30.200.20">
    <property type="entry name" value="Phosphorylase Kinase, domain 1"/>
    <property type="match status" value="1"/>
</dbReference>
<evidence type="ECO:0000256" key="7">
    <source>
        <dbReference type="ARBA" id="ARBA00022840"/>
    </source>
</evidence>
<dbReference type="EC" id="2.7.11.1" evidence="2"/>
<evidence type="ECO:0000256" key="10">
    <source>
        <dbReference type="SAM" id="MobiDB-lite"/>
    </source>
</evidence>
<dbReference type="InterPro" id="IPR011009">
    <property type="entry name" value="Kinase-like_dom_sf"/>
</dbReference>
<dbReference type="GO" id="GO:0004674">
    <property type="term" value="F:protein serine/threonine kinase activity"/>
    <property type="evidence" value="ECO:0007669"/>
    <property type="project" value="UniProtKB-KW"/>
</dbReference>